<keyword evidence="1" id="KW-0472">Membrane</keyword>
<gene>
    <name evidence="2" type="ORF">LMG22037_05785</name>
</gene>
<evidence type="ECO:0000313" key="3">
    <source>
        <dbReference type="Proteomes" id="UP000494249"/>
    </source>
</evidence>
<dbReference type="Proteomes" id="UP000494249">
    <property type="component" value="Unassembled WGS sequence"/>
</dbReference>
<evidence type="ECO:0000256" key="1">
    <source>
        <dbReference type="SAM" id="Phobius"/>
    </source>
</evidence>
<feature type="transmembrane region" description="Helical" evidence="1">
    <location>
        <begin position="40"/>
        <end position="58"/>
    </location>
</feature>
<organism evidence="2 3">
    <name type="scientific">Paraburkholderia phenoliruptrix</name>
    <dbReference type="NCBI Taxonomy" id="252970"/>
    <lineage>
        <taxon>Bacteria</taxon>
        <taxon>Pseudomonadati</taxon>
        <taxon>Pseudomonadota</taxon>
        <taxon>Betaproteobacteria</taxon>
        <taxon>Burkholderiales</taxon>
        <taxon>Burkholderiaceae</taxon>
        <taxon>Paraburkholderia</taxon>
    </lineage>
</organism>
<dbReference type="RefSeq" id="WP_035482980.1">
    <property type="nucleotide sequence ID" value="NZ_CADFGL010000043.1"/>
</dbReference>
<proteinExistence type="predicted"/>
<dbReference type="AlphaFoldDB" id="A0A6J5CEM4"/>
<feature type="transmembrane region" description="Helical" evidence="1">
    <location>
        <begin position="16"/>
        <end position="33"/>
    </location>
</feature>
<keyword evidence="1" id="KW-1133">Transmembrane helix</keyword>
<reference evidence="2 3" key="1">
    <citation type="submission" date="2020-04" db="EMBL/GenBank/DDBJ databases">
        <authorList>
            <person name="De Canck E."/>
        </authorList>
    </citation>
    <scope>NUCLEOTIDE SEQUENCE [LARGE SCALE GENOMIC DNA]</scope>
    <source>
        <strain evidence="2 3">LMG 22037</strain>
    </source>
</reference>
<keyword evidence="1" id="KW-0812">Transmembrane</keyword>
<sequence>MRVLGVTIRRPDTQGVLIHLGSTGLVFAFLIAIDHMINRHVDLTFIGLIFTIMIWYRLSELMGISPKAAGWKGFVLQVASSLLIFIVYAFATMQ</sequence>
<protein>
    <submittedName>
        <fullName evidence="2">Uncharacterized protein</fullName>
    </submittedName>
</protein>
<dbReference type="EMBL" id="CADIKB010000046">
    <property type="protein sequence ID" value="CAB3733298.1"/>
    <property type="molecule type" value="Genomic_DNA"/>
</dbReference>
<evidence type="ECO:0000313" key="2">
    <source>
        <dbReference type="EMBL" id="CAB3733298.1"/>
    </source>
</evidence>
<feature type="transmembrane region" description="Helical" evidence="1">
    <location>
        <begin position="70"/>
        <end position="91"/>
    </location>
</feature>
<accession>A0A6J5CEM4</accession>
<name>A0A6J5CEM4_9BURK</name>